<dbReference type="HOGENOM" id="CLU_158696_0_0_11"/>
<name>A0A060ZNM7_9ACTN</name>
<sequence length="155" mass="16948">MHKPPDLPPAAPDPSPAAPDPSPAAPERPQVLAIVERAYRGAVEKQFVDALYLALELHRRLGGIDILLRGQAVTYAARDARVPPLRLGNRVVETLTDPRGDVRRLLDAGVRVYAEEPGLAAYGMDGEGRLLDQVRPMSADEAAARWSTYRMVCFL</sequence>
<reference evidence="3 4" key="2">
    <citation type="submission" date="2021-03" db="EMBL/GenBank/DDBJ databases">
        <title>Genomic Encyclopedia of Type Strains, Phase IV (KMG-IV): sequencing the most valuable type-strain genomes for metagenomic binning, comparative biology and taxonomic classification.</title>
        <authorList>
            <person name="Goeker M."/>
        </authorList>
    </citation>
    <scope>NUCLEOTIDE SEQUENCE [LARGE SCALE GENOMIC DNA]</scope>
    <source>
        <strain evidence="3 4">DSM 41954</strain>
    </source>
</reference>
<dbReference type="GeneID" id="32467475"/>
<feature type="region of interest" description="Disordered" evidence="1">
    <location>
        <begin position="1"/>
        <end position="26"/>
    </location>
</feature>
<evidence type="ECO:0000313" key="3">
    <source>
        <dbReference type="EMBL" id="MBP2065966.1"/>
    </source>
</evidence>
<evidence type="ECO:0000256" key="1">
    <source>
        <dbReference type="SAM" id="MobiDB-lite"/>
    </source>
</evidence>
<dbReference type="Proteomes" id="UP000756710">
    <property type="component" value="Unassembled WGS sequence"/>
</dbReference>
<organism evidence="2">
    <name type="scientific">Streptomyces iranensis</name>
    <dbReference type="NCBI Taxonomy" id="576784"/>
    <lineage>
        <taxon>Bacteria</taxon>
        <taxon>Bacillati</taxon>
        <taxon>Actinomycetota</taxon>
        <taxon>Actinomycetes</taxon>
        <taxon>Kitasatosporales</taxon>
        <taxon>Streptomycetaceae</taxon>
        <taxon>Streptomyces</taxon>
        <taxon>Streptomyces violaceusniger group</taxon>
    </lineage>
</organism>
<proteinExistence type="predicted"/>
<dbReference type="EMBL" id="JAGGLR010000022">
    <property type="protein sequence ID" value="MBP2065966.1"/>
    <property type="molecule type" value="Genomic_DNA"/>
</dbReference>
<evidence type="ECO:0000313" key="4">
    <source>
        <dbReference type="Proteomes" id="UP000756710"/>
    </source>
</evidence>
<dbReference type="EMBL" id="LK022848">
    <property type="protein sequence ID" value="CDR05006.1"/>
    <property type="molecule type" value="Genomic_DNA"/>
</dbReference>
<reference evidence="2" key="1">
    <citation type="submission" date="2014-05" db="EMBL/GenBank/DDBJ databases">
        <authorList>
            <person name="Horn Fabian"/>
        </authorList>
    </citation>
    <scope>NUCLEOTIDE SEQUENCE</scope>
</reference>
<keyword evidence="4" id="KW-1185">Reference proteome</keyword>
<gene>
    <name evidence="3" type="ORF">J2Z30_007014</name>
    <name evidence="2" type="ORF">SIRAN1986</name>
</gene>
<evidence type="ECO:0000313" key="2">
    <source>
        <dbReference type="EMBL" id="CDR05006.1"/>
    </source>
</evidence>
<accession>A0A060ZNM7</accession>
<protein>
    <submittedName>
        <fullName evidence="2">Uncharacterized protein</fullName>
    </submittedName>
</protein>
<dbReference type="RefSeq" id="WP_078956508.1">
    <property type="nucleotide sequence ID" value="NZ_BAABDR010000054.1"/>
</dbReference>
<dbReference type="AlphaFoldDB" id="A0A060ZNM7"/>